<feature type="transmembrane region" description="Helical" evidence="13">
    <location>
        <begin position="99"/>
        <end position="132"/>
    </location>
</feature>
<dbReference type="PANTHER" id="PTHR43711">
    <property type="entry name" value="TWO-COMPONENT HISTIDINE KINASE"/>
    <property type="match status" value="1"/>
</dbReference>
<dbReference type="Pfam" id="PF00989">
    <property type="entry name" value="PAS"/>
    <property type="match status" value="1"/>
</dbReference>
<dbReference type="CDD" id="cd00082">
    <property type="entry name" value="HisKA"/>
    <property type="match status" value="1"/>
</dbReference>
<dbReference type="InterPro" id="IPR035965">
    <property type="entry name" value="PAS-like_dom_sf"/>
</dbReference>
<evidence type="ECO:0000256" key="13">
    <source>
        <dbReference type="SAM" id="Phobius"/>
    </source>
</evidence>
<comment type="caution">
    <text evidence="17">The sequence shown here is derived from an EMBL/GenBank/DDBJ whole genome shotgun (WGS) entry which is preliminary data.</text>
</comment>
<feature type="transmembrane region" description="Helical" evidence="13">
    <location>
        <begin position="152"/>
        <end position="170"/>
    </location>
</feature>
<dbReference type="GO" id="GO:0045121">
    <property type="term" value="C:membrane raft"/>
    <property type="evidence" value="ECO:0007669"/>
    <property type="project" value="UniProtKB-SubCell"/>
</dbReference>
<feature type="transmembrane region" description="Helical" evidence="13">
    <location>
        <begin position="45"/>
        <end position="63"/>
    </location>
</feature>
<feature type="domain" description="PAS" evidence="15">
    <location>
        <begin position="190"/>
        <end position="234"/>
    </location>
</feature>
<keyword evidence="7" id="KW-0808">Transferase</keyword>
<evidence type="ECO:0000256" key="5">
    <source>
        <dbReference type="ARBA" id="ARBA00022475"/>
    </source>
</evidence>
<comment type="subcellular location">
    <subcellularLocation>
        <location evidence="2">Cell membrane</location>
    </subcellularLocation>
    <subcellularLocation>
        <location evidence="3">Membrane raft</location>
        <topology evidence="3">Multi-pass membrane protein</topology>
    </subcellularLocation>
</comment>
<dbReference type="SUPFAM" id="SSF47384">
    <property type="entry name" value="Homodimeric domain of signal transducing histidine kinase"/>
    <property type="match status" value="1"/>
</dbReference>
<dbReference type="GO" id="GO:0006355">
    <property type="term" value="P:regulation of DNA-templated transcription"/>
    <property type="evidence" value="ECO:0007669"/>
    <property type="project" value="InterPro"/>
</dbReference>
<dbReference type="InterPro" id="IPR036890">
    <property type="entry name" value="HATPase_C_sf"/>
</dbReference>
<dbReference type="GO" id="GO:0005524">
    <property type="term" value="F:ATP binding"/>
    <property type="evidence" value="ECO:0007669"/>
    <property type="project" value="UniProtKB-KW"/>
</dbReference>
<evidence type="ECO:0000256" key="11">
    <source>
        <dbReference type="ARBA" id="ARBA00023012"/>
    </source>
</evidence>
<gene>
    <name evidence="17" type="ORF">C4544_06450</name>
</gene>
<reference evidence="17 18" key="1">
    <citation type="journal article" date="2017" name="ISME J.">
        <title>Energy and carbon metabolisms in a deep terrestrial subsurface fluid microbial community.</title>
        <authorList>
            <person name="Momper L."/>
            <person name="Jungbluth S.P."/>
            <person name="Lee M.D."/>
            <person name="Amend J.P."/>
        </authorList>
    </citation>
    <scope>NUCLEOTIDE SEQUENCE [LARGE SCALE GENOMIC DNA]</scope>
    <source>
        <strain evidence="17">SURF_29</strain>
    </source>
</reference>
<keyword evidence="6" id="KW-0597">Phosphoprotein</keyword>
<dbReference type="PROSITE" id="PS50109">
    <property type="entry name" value="HIS_KIN"/>
    <property type="match status" value="1"/>
</dbReference>
<dbReference type="InterPro" id="IPR000014">
    <property type="entry name" value="PAS"/>
</dbReference>
<dbReference type="EC" id="2.7.13.3" evidence="4"/>
<dbReference type="CDD" id="cd16922">
    <property type="entry name" value="HATPase_EvgS-ArcB-TorS-like"/>
    <property type="match status" value="1"/>
</dbReference>
<sequence length="554" mass="62247">MIERDKIAAISKYFSYFVFVLNIAVVLCFFGAAIFTENQLVFHDLARITVGFAILGIIVFIPSIKLNKAEPKSNLLLQSSYVLAYFFVLLEMTGRTDSFLFPLIFLFLIFSAFYSLIVSSVLLVISISYFVYSEVYLNGQTIQNFITLNGSYIFTLVAVTLFALFLGYKYRRSIAEKSKLETYTKNVSADKSKDEAIFSNIGDGIYAVNTKREMILFNPQAEKITGWKSEDAVGLPCKKIMNLKNEQSISICEKDCPALAVWNTGENIIRDDLCFFGKGKGDTRLEGTYAPIKDMEGKVTGAICVFRDITKKKEVERMRSEFVSTASHELRTPITAMSGYIELVMNQNVCQVDDKGREYLKKAFDTANAMSNLIKNLLAVTKIEDRKIEYTITNFPLKELAEEVIEVFQNKAKEKGIELKFNPSPNMTVKGKVVGRSLDVRADKEQIREVFNNLIENALKFTSKGGVTVSITYDDDFATVCIADTGVGIPEDGQKHLFEKFYQVDNSATRQVGGTGLGLYITRSIIETFGGKIWTESKEGKGSKFFFTIPRALD</sequence>
<dbReference type="PRINTS" id="PR00344">
    <property type="entry name" value="BCTRLSENSOR"/>
</dbReference>
<organism evidence="17 18">
    <name type="scientific">candidate division WS5 bacterium</name>
    <dbReference type="NCBI Taxonomy" id="2093353"/>
    <lineage>
        <taxon>Bacteria</taxon>
        <taxon>candidate division WS5</taxon>
    </lineage>
</organism>
<proteinExistence type="predicted"/>
<evidence type="ECO:0000259" key="16">
    <source>
        <dbReference type="PROSITE" id="PS50113"/>
    </source>
</evidence>
<evidence type="ECO:0000313" key="17">
    <source>
        <dbReference type="EMBL" id="RJO59981.1"/>
    </source>
</evidence>
<evidence type="ECO:0000256" key="3">
    <source>
        <dbReference type="ARBA" id="ARBA00004314"/>
    </source>
</evidence>
<dbReference type="Pfam" id="PF02518">
    <property type="entry name" value="HATPase_c"/>
    <property type="match status" value="1"/>
</dbReference>
<evidence type="ECO:0000256" key="12">
    <source>
        <dbReference type="ARBA" id="ARBA00023136"/>
    </source>
</evidence>
<evidence type="ECO:0000259" key="14">
    <source>
        <dbReference type="PROSITE" id="PS50109"/>
    </source>
</evidence>
<feature type="domain" description="Histidine kinase" evidence="14">
    <location>
        <begin position="325"/>
        <end position="553"/>
    </location>
</feature>
<dbReference type="FunFam" id="1.10.287.130:FF:000001">
    <property type="entry name" value="Two-component sensor histidine kinase"/>
    <property type="match status" value="1"/>
</dbReference>
<dbReference type="InterPro" id="IPR005467">
    <property type="entry name" value="His_kinase_dom"/>
</dbReference>
<comment type="catalytic activity">
    <reaction evidence="1">
        <text>ATP + protein L-histidine = ADP + protein N-phospho-L-histidine.</text>
        <dbReference type="EC" id="2.7.13.3"/>
    </reaction>
</comment>
<dbReference type="InterPro" id="IPR036097">
    <property type="entry name" value="HisK_dim/P_sf"/>
</dbReference>
<evidence type="ECO:0000256" key="10">
    <source>
        <dbReference type="ARBA" id="ARBA00022840"/>
    </source>
</evidence>
<evidence type="ECO:0000259" key="15">
    <source>
        <dbReference type="PROSITE" id="PS50112"/>
    </source>
</evidence>
<dbReference type="InterPro" id="IPR013767">
    <property type="entry name" value="PAS_fold"/>
</dbReference>
<dbReference type="InterPro" id="IPR000700">
    <property type="entry name" value="PAS-assoc_C"/>
</dbReference>
<dbReference type="PROSITE" id="PS50113">
    <property type="entry name" value="PAC"/>
    <property type="match status" value="1"/>
</dbReference>
<dbReference type="Gene3D" id="3.30.450.20">
    <property type="entry name" value="PAS domain"/>
    <property type="match status" value="1"/>
</dbReference>
<dbReference type="InterPro" id="IPR003594">
    <property type="entry name" value="HATPase_dom"/>
</dbReference>
<keyword evidence="13" id="KW-1133">Transmembrane helix</keyword>
<evidence type="ECO:0000313" key="18">
    <source>
        <dbReference type="Proteomes" id="UP000285655"/>
    </source>
</evidence>
<dbReference type="CDD" id="cd00130">
    <property type="entry name" value="PAS"/>
    <property type="match status" value="1"/>
</dbReference>
<name>A0A419DA29_9BACT</name>
<evidence type="ECO:0000256" key="7">
    <source>
        <dbReference type="ARBA" id="ARBA00022679"/>
    </source>
</evidence>
<keyword evidence="13" id="KW-0812">Transmembrane</keyword>
<keyword evidence="9" id="KW-0418">Kinase</keyword>
<protein>
    <recommendedName>
        <fullName evidence="4">histidine kinase</fullName>
        <ecNumber evidence="4">2.7.13.3</ecNumber>
    </recommendedName>
</protein>
<dbReference type="NCBIfam" id="TIGR00229">
    <property type="entry name" value="sensory_box"/>
    <property type="match status" value="1"/>
</dbReference>
<feature type="domain" description="PAC" evidence="16">
    <location>
        <begin position="269"/>
        <end position="321"/>
    </location>
</feature>
<evidence type="ECO:0000256" key="8">
    <source>
        <dbReference type="ARBA" id="ARBA00022741"/>
    </source>
</evidence>
<dbReference type="PROSITE" id="PS50112">
    <property type="entry name" value="PAS"/>
    <property type="match status" value="1"/>
</dbReference>
<evidence type="ECO:0000256" key="2">
    <source>
        <dbReference type="ARBA" id="ARBA00004236"/>
    </source>
</evidence>
<dbReference type="AlphaFoldDB" id="A0A419DA29"/>
<keyword evidence="10" id="KW-0067">ATP-binding</keyword>
<evidence type="ECO:0000256" key="4">
    <source>
        <dbReference type="ARBA" id="ARBA00012438"/>
    </source>
</evidence>
<dbReference type="GO" id="GO:0005886">
    <property type="term" value="C:plasma membrane"/>
    <property type="evidence" value="ECO:0007669"/>
    <property type="project" value="UniProtKB-SubCell"/>
</dbReference>
<dbReference type="Gene3D" id="1.10.287.130">
    <property type="match status" value="1"/>
</dbReference>
<dbReference type="Pfam" id="PF00512">
    <property type="entry name" value="HisKA"/>
    <property type="match status" value="1"/>
</dbReference>
<dbReference type="InterPro" id="IPR003661">
    <property type="entry name" value="HisK_dim/P_dom"/>
</dbReference>
<keyword evidence="11" id="KW-0902">Two-component regulatory system</keyword>
<evidence type="ECO:0000256" key="1">
    <source>
        <dbReference type="ARBA" id="ARBA00000085"/>
    </source>
</evidence>
<dbReference type="SMART" id="SM00387">
    <property type="entry name" value="HATPase_c"/>
    <property type="match status" value="1"/>
</dbReference>
<keyword evidence="5" id="KW-1003">Cell membrane</keyword>
<feature type="transmembrane region" description="Helical" evidence="13">
    <location>
        <begin position="75"/>
        <end position="92"/>
    </location>
</feature>
<dbReference type="EMBL" id="QZJW01000055">
    <property type="protein sequence ID" value="RJO59981.1"/>
    <property type="molecule type" value="Genomic_DNA"/>
</dbReference>
<dbReference type="InterPro" id="IPR050736">
    <property type="entry name" value="Sensor_HK_Regulatory"/>
</dbReference>
<accession>A0A419DA29</accession>
<evidence type="ECO:0000256" key="6">
    <source>
        <dbReference type="ARBA" id="ARBA00022553"/>
    </source>
</evidence>
<dbReference type="FunFam" id="3.30.565.10:FF:000023">
    <property type="entry name" value="PAS domain-containing sensor histidine kinase"/>
    <property type="match status" value="1"/>
</dbReference>
<dbReference type="SUPFAM" id="SSF55785">
    <property type="entry name" value="PYP-like sensor domain (PAS domain)"/>
    <property type="match status" value="1"/>
</dbReference>
<keyword evidence="12 13" id="KW-0472">Membrane</keyword>
<dbReference type="SUPFAM" id="SSF55874">
    <property type="entry name" value="ATPase domain of HSP90 chaperone/DNA topoisomerase II/histidine kinase"/>
    <property type="match status" value="1"/>
</dbReference>
<keyword evidence="8" id="KW-0547">Nucleotide-binding</keyword>
<dbReference type="Proteomes" id="UP000285655">
    <property type="component" value="Unassembled WGS sequence"/>
</dbReference>
<dbReference type="InterPro" id="IPR004358">
    <property type="entry name" value="Sig_transdc_His_kin-like_C"/>
</dbReference>
<dbReference type="Gene3D" id="3.30.565.10">
    <property type="entry name" value="Histidine kinase-like ATPase, C-terminal domain"/>
    <property type="match status" value="1"/>
</dbReference>
<dbReference type="SMART" id="SM00388">
    <property type="entry name" value="HisKA"/>
    <property type="match status" value="1"/>
</dbReference>
<feature type="transmembrane region" description="Helical" evidence="13">
    <location>
        <begin position="13"/>
        <end position="33"/>
    </location>
</feature>
<dbReference type="PANTHER" id="PTHR43711:SF31">
    <property type="entry name" value="HISTIDINE KINASE"/>
    <property type="match status" value="1"/>
</dbReference>
<dbReference type="GO" id="GO:0000155">
    <property type="term" value="F:phosphorelay sensor kinase activity"/>
    <property type="evidence" value="ECO:0007669"/>
    <property type="project" value="InterPro"/>
</dbReference>
<evidence type="ECO:0000256" key="9">
    <source>
        <dbReference type="ARBA" id="ARBA00022777"/>
    </source>
</evidence>